<name>A0ABD7SRD5_VIBCL</name>
<dbReference type="AlphaFoldDB" id="A0ABD7SRD5"/>
<dbReference type="RefSeq" id="WP_148521505.1">
    <property type="nucleotide sequence ID" value="NZ_VSIJ01000005.1"/>
</dbReference>
<comment type="caution">
    <text evidence="1">The sequence shown here is derived from an EMBL/GenBank/DDBJ whole genome shotgun (WGS) entry which is preliminary data.</text>
</comment>
<organism evidence="1 2">
    <name type="scientific">Vibrio cholerae</name>
    <dbReference type="NCBI Taxonomy" id="666"/>
    <lineage>
        <taxon>Bacteria</taxon>
        <taxon>Pseudomonadati</taxon>
        <taxon>Pseudomonadota</taxon>
        <taxon>Gammaproteobacteria</taxon>
        <taxon>Vibrionales</taxon>
        <taxon>Vibrionaceae</taxon>
        <taxon>Vibrio</taxon>
    </lineage>
</organism>
<evidence type="ECO:0000313" key="2">
    <source>
        <dbReference type="Proteomes" id="UP000323819"/>
    </source>
</evidence>
<evidence type="ECO:0000313" key="1">
    <source>
        <dbReference type="EMBL" id="TXX67343.1"/>
    </source>
</evidence>
<accession>A0ABD7SRD5</accession>
<sequence length="248" mass="28067">MKIDQLLGLSFVPNADLSKEELTVRSTYMDRELSRSGLTLAKNLPAYESVIRLMREAKAPADHTPQVYSIEYKGEKALPSDAARVSVSDLAKSDYIRIKDLSSEAFEPIHQIVWSWVETNNLTEEMKTKGFLKQTSEGLKPKLTATRLVIADYPQLIGDIHMLPEFNHLDAISYEIKIAGQMEEFITIFRDNNLLLDDFAKNQNHIRGSMSNYKGYLCLPDTVVKTGTLQTYDTLKDQLNDSPSFKVA</sequence>
<proteinExistence type="predicted"/>
<reference evidence="1 2" key="1">
    <citation type="submission" date="2019-06" db="EMBL/GenBank/DDBJ databases">
        <title>Vibrio cholerae phylogeny based on whole-genome sequencing reveals genetic diversity and population strucutre.</title>
        <authorList>
            <person name="Zhiqiu Y."/>
            <person name="Bin L."/>
            <person name="Lingyan J."/>
        </authorList>
    </citation>
    <scope>NUCLEOTIDE SEQUENCE [LARGE SCALE GENOMIC DNA]</scope>
    <source>
        <strain evidence="1 2">N2814</strain>
    </source>
</reference>
<dbReference type="Proteomes" id="UP000323819">
    <property type="component" value="Unassembled WGS sequence"/>
</dbReference>
<protein>
    <submittedName>
        <fullName evidence="1">Uncharacterized protein</fullName>
    </submittedName>
</protein>
<dbReference type="EMBL" id="VSIJ01000005">
    <property type="protein sequence ID" value="TXX67343.1"/>
    <property type="molecule type" value="Genomic_DNA"/>
</dbReference>
<gene>
    <name evidence="1" type="ORF">FXF03_01850</name>
</gene>